<dbReference type="CDD" id="cd05233">
    <property type="entry name" value="SDR_c"/>
    <property type="match status" value="1"/>
</dbReference>
<dbReference type="STRING" id="1052260.SAMN05660199_01108"/>
<evidence type="ECO:0000259" key="2">
    <source>
        <dbReference type="SMART" id="SM00822"/>
    </source>
</evidence>
<dbReference type="Pfam" id="PF13561">
    <property type="entry name" value="adh_short_C2"/>
    <property type="match status" value="1"/>
</dbReference>
<dbReference type="PANTHER" id="PTHR42879:SF2">
    <property type="entry name" value="3-OXOACYL-[ACYL-CARRIER-PROTEIN] REDUCTASE FABG"/>
    <property type="match status" value="1"/>
</dbReference>
<feature type="domain" description="Ketoreductase" evidence="2">
    <location>
        <begin position="174"/>
        <end position="352"/>
    </location>
</feature>
<dbReference type="InterPro" id="IPR057326">
    <property type="entry name" value="KR_dom"/>
</dbReference>
<comment type="similarity">
    <text evidence="1">Belongs to the short-chain dehydrogenases/reductases (SDR) family.</text>
</comment>
<evidence type="ECO:0000313" key="4">
    <source>
        <dbReference type="Proteomes" id="UP000199088"/>
    </source>
</evidence>
<dbReference type="OrthoDB" id="286404at2"/>
<dbReference type="SUPFAM" id="SSF51735">
    <property type="entry name" value="NAD(P)-binding Rossmann-fold domains"/>
    <property type="match status" value="2"/>
</dbReference>
<protein>
    <submittedName>
        <fullName evidence="3">NAD(P)-dependent dehydrogenase, short-chain alcohol dehydrogenase family</fullName>
    </submittedName>
</protein>
<dbReference type="InterPro" id="IPR002347">
    <property type="entry name" value="SDR_fam"/>
</dbReference>
<keyword evidence="4" id="KW-1185">Reference proteome</keyword>
<evidence type="ECO:0000313" key="3">
    <source>
        <dbReference type="EMBL" id="SDO00822.1"/>
    </source>
</evidence>
<dbReference type="AlphaFoldDB" id="A0A1H0G1T6"/>
<accession>A0A1H0G1T6</accession>
<dbReference type="InterPro" id="IPR020904">
    <property type="entry name" value="Sc_DH/Rdtase_CS"/>
</dbReference>
<name>A0A1H0G1T6_9ACTN</name>
<dbReference type="SMART" id="SM00822">
    <property type="entry name" value="PKS_KR"/>
    <property type="match status" value="1"/>
</dbReference>
<dbReference type="PROSITE" id="PS00061">
    <property type="entry name" value="ADH_SHORT"/>
    <property type="match status" value="1"/>
</dbReference>
<gene>
    <name evidence="3" type="ORF">SAMN05660199_01108</name>
</gene>
<evidence type="ECO:0000256" key="1">
    <source>
        <dbReference type="ARBA" id="ARBA00006484"/>
    </source>
</evidence>
<dbReference type="PRINTS" id="PR00081">
    <property type="entry name" value="GDHRDH"/>
</dbReference>
<proteinExistence type="inferred from homology"/>
<organism evidence="3 4">
    <name type="scientific">Klenkia soli</name>
    <dbReference type="NCBI Taxonomy" id="1052260"/>
    <lineage>
        <taxon>Bacteria</taxon>
        <taxon>Bacillati</taxon>
        <taxon>Actinomycetota</taxon>
        <taxon>Actinomycetes</taxon>
        <taxon>Geodermatophilales</taxon>
        <taxon>Geodermatophilaceae</taxon>
        <taxon>Klenkia</taxon>
    </lineage>
</organism>
<dbReference type="Proteomes" id="UP000199088">
    <property type="component" value="Unassembled WGS sequence"/>
</dbReference>
<dbReference type="InterPro" id="IPR050259">
    <property type="entry name" value="SDR"/>
</dbReference>
<dbReference type="EMBL" id="FNIR01000003">
    <property type="protein sequence ID" value="SDO00822.1"/>
    <property type="molecule type" value="Genomic_DNA"/>
</dbReference>
<reference evidence="4" key="1">
    <citation type="submission" date="2016-10" db="EMBL/GenBank/DDBJ databases">
        <authorList>
            <person name="Varghese N."/>
            <person name="Submissions S."/>
        </authorList>
    </citation>
    <scope>NUCLEOTIDE SEQUENCE [LARGE SCALE GENOMIC DNA]</scope>
    <source>
        <strain evidence="4">DSM 45843</strain>
    </source>
</reference>
<sequence>MSSALDLDETAGCVTAVGQASTAWAGQIAEAVADLRDGAWVLVLDTGPDAGLQADSWVDQVEQPSRDLLDQLARRGRSAQPGSITVLVRHGDLTEPLAVSLVAAVRGTVGTAALEYATHDIRVNTVLVSGTTTERDIARTVDYLSDDEAAGSVTGATFDLANGTQPKPSPAEAQPVLVTGAAGGLGRAAAEAFVAAGRSVVLTDRPGPALDAVAEALGAPAIACDVVSPESVAALAGHAELTGGISALVVHHGVGGSGSLAHMDRAIRDRSLTVNGTGVWNLVTGLDGLLTLGGPGSVVVLSSQAGLGAEPGNGPYCAAKFAVVGLVRALAAQTTGSGVRVHSLCPGPVDTPLMREAFAAMADAAGVTADEYMAQRLAGIPLGRVGTTGQIGAAARYLVDLDASGVVLASTGGAVLT</sequence>
<dbReference type="RefSeq" id="WP_091241161.1">
    <property type="nucleotide sequence ID" value="NZ_FNIR01000003.1"/>
</dbReference>
<dbReference type="PANTHER" id="PTHR42879">
    <property type="entry name" value="3-OXOACYL-(ACYL-CARRIER-PROTEIN) REDUCTASE"/>
    <property type="match status" value="1"/>
</dbReference>
<dbReference type="Gene3D" id="3.40.50.720">
    <property type="entry name" value="NAD(P)-binding Rossmann-like Domain"/>
    <property type="match status" value="2"/>
</dbReference>
<dbReference type="GO" id="GO:0032787">
    <property type="term" value="P:monocarboxylic acid metabolic process"/>
    <property type="evidence" value="ECO:0007669"/>
    <property type="project" value="UniProtKB-ARBA"/>
</dbReference>
<dbReference type="InterPro" id="IPR036291">
    <property type="entry name" value="NAD(P)-bd_dom_sf"/>
</dbReference>